<dbReference type="Proteomes" id="UP001183817">
    <property type="component" value="Unassembled WGS sequence"/>
</dbReference>
<evidence type="ECO:0000313" key="1">
    <source>
        <dbReference type="EMBL" id="MDR7358254.1"/>
    </source>
</evidence>
<sequence>MLVVADLAGWLALANGSRGASSNIPLFDIFPTWNLPFWRSSTNVRVPISTAVFDDGERVATDRFEAARVQT</sequence>
<accession>A0ABU2BHX7</accession>
<organism evidence="1 2">
    <name type="scientific">Paeniglutamicibacter sulfureus</name>
    <dbReference type="NCBI Taxonomy" id="43666"/>
    <lineage>
        <taxon>Bacteria</taxon>
        <taxon>Bacillati</taxon>
        <taxon>Actinomycetota</taxon>
        <taxon>Actinomycetes</taxon>
        <taxon>Micrococcales</taxon>
        <taxon>Micrococcaceae</taxon>
        <taxon>Paeniglutamicibacter</taxon>
    </lineage>
</organism>
<comment type="caution">
    <text evidence="1">The sequence shown here is derived from an EMBL/GenBank/DDBJ whole genome shotgun (WGS) entry which is preliminary data.</text>
</comment>
<proteinExistence type="predicted"/>
<gene>
    <name evidence="1" type="ORF">J2S64_001945</name>
</gene>
<dbReference type="EMBL" id="JAVDYI010000001">
    <property type="protein sequence ID" value="MDR7358254.1"/>
    <property type="molecule type" value="Genomic_DNA"/>
</dbReference>
<evidence type="ECO:0000313" key="2">
    <source>
        <dbReference type="Proteomes" id="UP001183817"/>
    </source>
</evidence>
<protein>
    <submittedName>
        <fullName evidence="1">Uncharacterized protein</fullName>
    </submittedName>
</protein>
<keyword evidence="2" id="KW-1185">Reference proteome</keyword>
<reference evidence="1 2" key="1">
    <citation type="submission" date="2023-07" db="EMBL/GenBank/DDBJ databases">
        <title>Sequencing the genomes of 1000 actinobacteria strains.</title>
        <authorList>
            <person name="Klenk H.-P."/>
        </authorList>
    </citation>
    <scope>NUCLEOTIDE SEQUENCE [LARGE SCALE GENOMIC DNA]</scope>
    <source>
        <strain evidence="1 2">DSM 20167</strain>
    </source>
</reference>
<name>A0ABU2BHX7_9MICC</name>